<dbReference type="GO" id="GO:0071949">
    <property type="term" value="F:FAD binding"/>
    <property type="evidence" value="ECO:0007669"/>
    <property type="project" value="InterPro"/>
</dbReference>
<dbReference type="Pfam" id="PF04940">
    <property type="entry name" value="BLUF"/>
    <property type="match status" value="1"/>
</dbReference>
<dbReference type="Gene3D" id="3.30.70.100">
    <property type="match status" value="1"/>
</dbReference>
<dbReference type="EMBL" id="SRKY01000006">
    <property type="protein sequence ID" value="THH34478.1"/>
    <property type="molecule type" value="Genomic_DNA"/>
</dbReference>
<comment type="caution">
    <text evidence="2">The sequence shown here is derived from an EMBL/GenBank/DDBJ whole genome shotgun (WGS) entry which is preliminary data.</text>
</comment>
<protein>
    <submittedName>
        <fullName evidence="2">BLUF domain-containing protein</fullName>
    </submittedName>
</protein>
<organism evidence="2 3">
    <name type="scientific">Aliishimia ponticola</name>
    <dbReference type="NCBI Taxonomy" id="2499833"/>
    <lineage>
        <taxon>Bacteria</taxon>
        <taxon>Pseudomonadati</taxon>
        <taxon>Pseudomonadota</taxon>
        <taxon>Alphaproteobacteria</taxon>
        <taxon>Rhodobacterales</taxon>
        <taxon>Paracoccaceae</taxon>
        <taxon>Aliishimia</taxon>
    </lineage>
</organism>
<dbReference type="GO" id="GO:0009882">
    <property type="term" value="F:blue light photoreceptor activity"/>
    <property type="evidence" value="ECO:0007669"/>
    <property type="project" value="InterPro"/>
</dbReference>
<dbReference type="PROSITE" id="PS50925">
    <property type="entry name" value="BLUF"/>
    <property type="match status" value="1"/>
</dbReference>
<dbReference type="AlphaFoldDB" id="A0A4S4N8U4"/>
<dbReference type="InterPro" id="IPR036046">
    <property type="entry name" value="Acylphosphatase-like_dom_sf"/>
</dbReference>
<evidence type="ECO:0000313" key="2">
    <source>
        <dbReference type="EMBL" id="THH34478.1"/>
    </source>
</evidence>
<proteinExistence type="predicted"/>
<dbReference type="OrthoDB" id="196105at2"/>
<reference evidence="2 3" key="1">
    <citation type="submission" date="2019-04" db="EMBL/GenBank/DDBJ databases">
        <title>Shimia ponticola sp. nov., isolated from seawater.</title>
        <authorList>
            <person name="Kim Y.-O."/>
            <person name="Yoon J.-H."/>
        </authorList>
    </citation>
    <scope>NUCLEOTIDE SEQUENCE [LARGE SCALE GENOMIC DNA]</scope>
    <source>
        <strain evidence="2 3">MYP11</strain>
    </source>
</reference>
<dbReference type="SMART" id="SM01034">
    <property type="entry name" value="BLUF"/>
    <property type="match status" value="1"/>
</dbReference>
<name>A0A4S4N8U4_9RHOB</name>
<dbReference type="SUPFAM" id="SSF54975">
    <property type="entry name" value="Acylphosphatase/BLUF domain-like"/>
    <property type="match status" value="1"/>
</dbReference>
<dbReference type="InterPro" id="IPR007024">
    <property type="entry name" value="BLUF_domain"/>
</dbReference>
<accession>A0A4S4N8U4</accession>
<feature type="domain" description="BLUF" evidence="1">
    <location>
        <begin position="57"/>
        <end position="148"/>
    </location>
</feature>
<dbReference type="Proteomes" id="UP000306602">
    <property type="component" value="Unassembled WGS sequence"/>
</dbReference>
<dbReference type="RefSeq" id="WP_136464618.1">
    <property type="nucleotide sequence ID" value="NZ_SRKY01000006.1"/>
</dbReference>
<evidence type="ECO:0000313" key="3">
    <source>
        <dbReference type="Proteomes" id="UP000306602"/>
    </source>
</evidence>
<sequence length="206" mass="23832">MPILPERQEAATAARRRVGFNHVRCIDRGESHYWVSQGVIKDNPSAVSMSSNANVMISKVLFTSRSTHNLGHVSDLEIFRTAAERNRKANITGLLLRGETWYAQVLEGVLSDLETLMARILQDRRHAQIQHWYARPRNDRIFTNWHAEHWGVPPADQDALFEKLASNRLHVDQKIEVMKLYGRRRTRDATARFKRLRSSESRRPAP</sequence>
<keyword evidence="3" id="KW-1185">Reference proteome</keyword>
<evidence type="ECO:0000259" key="1">
    <source>
        <dbReference type="PROSITE" id="PS50925"/>
    </source>
</evidence>
<gene>
    <name evidence="2" type="ORF">E4Z66_18800</name>
</gene>